<name>A0A2H3JCK6_WOLCO</name>
<keyword evidence="2" id="KW-0812">Transmembrane</keyword>
<keyword evidence="2" id="KW-1133">Transmembrane helix</keyword>
<evidence type="ECO:0000256" key="1">
    <source>
        <dbReference type="SAM" id="MobiDB-lite"/>
    </source>
</evidence>
<feature type="region of interest" description="Disordered" evidence="1">
    <location>
        <begin position="1"/>
        <end position="21"/>
    </location>
</feature>
<proteinExistence type="predicted"/>
<dbReference type="STRING" id="742152.A0A2H3JCK6"/>
<dbReference type="OrthoDB" id="2559662at2759"/>
<keyword evidence="4" id="KW-1185">Reference proteome</keyword>
<protein>
    <submittedName>
        <fullName evidence="3">Uncharacterized protein</fullName>
    </submittedName>
</protein>
<organism evidence="3 4">
    <name type="scientific">Wolfiporia cocos (strain MD-104)</name>
    <name type="common">Brown rot fungus</name>
    <dbReference type="NCBI Taxonomy" id="742152"/>
    <lineage>
        <taxon>Eukaryota</taxon>
        <taxon>Fungi</taxon>
        <taxon>Dikarya</taxon>
        <taxon>Basidiomycota</taxon>
        <taxon>Agaricomycotina</taxon>
        <taxon>Agaricomycetes</taxon>
        <taxon>Polyporales</taxon>
        <taxon>Phaeolaceae</taxon>
        <taxon>Wolfiporia</taxon>
    </lineage>
</organism>
<feature type="transmembrane region" description="Helical" evidence="2">
    <location>
        <begin position="39"/>
        <end position="59"/>
    </location>
</feature>
<feature type="compositionally biased region" description="Polar residues" evidence="1">
    <location>
        <begin position="1"/>
        <end position="10"/>
    </location>
</feature>
<evidence type="ECO:0000256" key="2">
    <source>
        <dbReference type="SAM" id="Phobius"/>
    </source>
</evidence>
<sequence length="495" mass="55801">MFTQRPSHSSRQSEHDFLPGPYDRQPPSLSWLRWHNKRYARIASFALLALCLFAFIRGFTGGEGLMSVEDAPENHIFPPLYQQYHEQELRLPQHNPNLPFPEGRDGKFIWMANHVHASGWGNAMQELLLNSYLAYSAGRSFVFDNYTWNGDGSDYSDYNGKLIPSRIPLSAIIRGPTVGDPFPPGDHAPRAVIKEYFDQVCPTPRVISSDEVSHQLPDDASAQTVLERWVALLTAMPDRCVEIDRESLQIFSIWIFGSARALDIFPGFAASPIMKQFRWSPLIESAFAANRRTFAPLSGLEAFLPAFSFLGGSRAHPYPPIPGLLVLHVRRGDFVGHCMHLATWSSLWNGFNQFEALPDKFVPYPAGWGELTDENTQLYMRRCFPSVEQIITRVEEVRATEEGRGLKSVFVMTNGAKEWVDELTAALMGTGHFKNVASSRDLKLNWEQKYVAQAVDMLIGERAQVLVGNGFSSLTSNIVMMRMAKGLPPATNRFW</sequence>
<keyword evidence="2" id="KW-0472">Membrane</keyword>
<accession>A0A2H3JCK6</accession>
<dbReference type="Proteomes" id="UP000218811">
    <property type="component" value="Unassembled WGS sequence"/>
</dbReference>
<dbReference type="OMA" id="FIYFANQ"/>
<dbReference type="EMBL" id="KB467831">
    <property type="protein sequence ID" value="PCH34414.1"/>
    <property type="molecule type" value="Genomic_DNA"/>
</dbReference>
<evidence type="ECO:0000313" key="4">
    <source>
        <dbReference type="Proteomes" id="UP000218811"/>
    </source>
</evidence>
<gene>
    <name evidence="3" type="ORF">WOLCODRAFT_135702</name>
</gene>
<dbReference type="AlphaFoldDB" id="A0A2H3JCK6"/>
<reference evidence="3 4" key="1">
    <citation type="journal article" date="2012" name="Science">
        <title>The Paleozoic origin of enzymatic lignin decomposition reconstructed from 31 fungal genomes.</title>
        <authorList>
            <person name="Floudas D."/>
            <person name="Binder M."/>
            <person name="Riley R."/>
            <person name="Barry K."/>
            <person name="Blanchette R.A."/>
            <person name="Henrissat B."/>
            <person name="Martinez A.T."/>
            <person name="Otillar R."/>
            <person name="Spatafora J.W."/>
            <person name="Yadav J.S."/>
            <person name="Aerts A."/>
            <person name="Benoit I."/>
            <person name="Boyd A."/>
            <person name="Carlson A."/>
            <person name="Copeland A."/>
            <person name="Coutinho P.M."/>
            <person name="de Vries R.P."/>
            <person name="Ferreira P."/>
            <person name="Findley K."/>
            <person name="Foster B."/>
            <person name="Gaskell J."/>
            <person name="Glotzer D."/>
            <person name="Gorecki P."/>
            <person name="Heitman J."/>
            <person name="Hesse C."/>
            <person name="Hori C."/>
            <person name="Igarashi K."/>
            <person name="Jurgens J.A."/>
            <person name="Kallen N."/>
            <person name="Kersten P."/>
            <person name="Kohler A."/>
            <person name="Kuees U."/>
            <person name="Kumar T.K.A."/>
            <person name="Kuo A."/>
            <person name="LaButti K."/>
            <person name="Larrondo L.F."/>
            <person name="Lindquist E."/>
            <person name="Ling A."/>
            <person name="Lombard V."/>
            <person name="Lucas S."/>
            <person name="Lundell T."/>
            <person name="Martin R."/>
            <person name="McLaughlin D.J."/>
            <person name="Morgenstern I."/>
            <person name="Morin E."/>
            <person name="Murat C."/>
            <person name="Nagy L.G."/>
            <person name="Nolan M."/>
            <person name="Ohm R.A."/>
            <person name="Patyshakuliyeva A."/>
            <person name="Rokas A."/>
            <person name="Ruiz-Duenas F.J."/>
            <person name="Sabat G."/>
            <person name="Salamov A."/>
            <person name="Samejima M."/>
            <person name="Schmutz J."/>
            <person name="Slot J.C."/>
            <person name="St John F."/>
            <person name="Stenlid J."/>
            <person name="Sun H."/>
            <person name="Sun S."/>
            <person name="Syed K."/>
            <person name="Tsang A."/>
            <person name="Wiebenga A."/>
            <person name="Young D."/>
            <person name="Pisabarro A."/>
            <person name="Eastwood D.C."/>
            <person name="Martin F."/>
            <person name="Cullen D."/>
            <person name="Grigoriev I.V."/>
            <person name="Hibbett D.S."/>
        </authorList>
    </citation>
    <scope>NUCLEOTIDE SEQUENCE [LARGE SCALE GENOMIC DNA]</scope>
    <source>
        <strain evidence="3 4">MD-104</strain>
    </source>
</reference>
<dbReference type="Gene3D" id="3.40.50.11350">
    <property type="match status" value="1"/>
</dbReference>
<dbReference type="CDD" id="cd11296">
    <property type="entry name" value="O-FucT_like"/>
    <property type="match status" value="1"/>
</dbReference>
<evidence type="ECO:0000313" key="3">
    <source>
        <dbReference type="EMBL" id="PCH34414.1"/>
    </source>
</evidence>